<dbReference type="Proteomes" id="UP000642748">
    <property type="component" value="Unassembled WGS sequence"/>
</dbReference>
<dbReference type="GO" id="GO:0080032">
    <property type="term" value="F:methyl jasmonate esterase activity"/>
    <property type="evidence" value="ECO:0007669"/>
    <property type="project" value="TreeGrafter"/>
</dbReference>
<evidence type="ECO:0000313" key="3">
    <source>
        <dbReference type="Proteomes" id="UP000642748"/>
    </source>
</evidence>
<gene>
    <name evidence="2" type="ORF">Raf01_55150</name>
</gene>
<organism evidence="2 3">
    <name type="scientific">Rugosimonospora africana</name>
    <dbReference type="NCBI Taxonomy" id="556532"/>
    <lineage>
        <taxon>Bacteria</taxon>
        <taxon>Bacillati</taxon>
        <taxon>Actinomycetota</taxon>
        <taxon>Actinomycetes</taxon>
        <taxon>Micromonosporales</taxon>
        <taxon>Micromonosporaceae</taxon>
        <taxon>Rugosimonospora</taxon>
    </lineage>
</organism>
<comment type="caution">
    <text evidence="2">The sequence shown here is derived from an EMBL/GenBank/DDBJ whole genome shotgun (WGS) entry which is preliminary data.</text>
</comment>
<dbReference type="PANTHER" id="PTHR10992:SF943">
    <property type="entry name" value="METHYLESTERASE 10"/>
    <property type="match status" value="1"/>
</dbReference>
<keyword evidence="3" id="KW-1185">Reference proteome</keyword>
<evidence type="ECO:0000259" key="1">
    <source>
        <dbReference type="Pfam" id="PF12697"/>
    </source>
</evidence>
<protein>
    <recommendedName>
        <fullName evidence="1">AB hydrolase-1 domain-containing protein</fullName>
    </recommendedName>
</protein>
<evidence type="ECO:0000313" key="2">
    <source>
        <dbReference type="EMBL" id="GIH17343.1"/>
    </source>
</evidence>
<dbReference type="Pfam" id="PF12697">
    <property type="entry name" value="Abhydrolase_6"/>
    <property type="match status" value="1"/>
</dbReference>
<dbReference type="GO" id="GO:0080031">
    <property type="term" value="F:methyl salicylate esterase activity"/>
    <property type="evidence" value="ECO:0007669"/>
    <property type="project" value="TreeGrafter"/>
</dbReference>
<dbReference type="InterPro" id="IPR000073">
    <property type="entry name" value="AB_hydrolase_1"/>
</dbReference>
<dbReference type="GO" id="GO:0009694">
    <property type="term" value="P:jasmonic acid metabolic process"/>
    <property type="evidence" value="ECO:0007669"/>
    <property type="project" value="TreeGrafter"/>
</dbReference>
<dbReference type="InterPro" id="IPR029058">
    <property type="entry name" value="AB_hydrolase_fold"/>
</dbReference>
<dbReference type="GO" id="GO:0080030">
    <property type="term" value="F:methyl indole-3-acetate esterase activity"/>
    <property type="evidence" value="ECO:0007669"/>
    <property type="project" value="TreeGrafter"/>
</dbReference>
<dbReference type="EMBL" id="BONZ01000051">
    <property type="protein sequence ID" value="GIH17343.1"/>
    <property type="molecule type" value="Genomic_DNA"/>
</dbReference>
<dbReference type="GO" id="GO:0009696">
    <property type="term" value="P:salicylic acid metabolic process"/>
    <property type="evidence" value="ECO:0007669"/>
    <property type="project" value="TreeGrafter"/>
</dbReference>
<dbReference type="AlphaFoldDB" id="A0A8J3QV17"/>
<dbReference type="SUPFAM" id="SSF53474">
    <property type="entry name" value="alpha/beta-Hydrolases"/>
    <property type="match status" value="1"/>
</dbReference>
<accession>A0A8J3QV17</accession>
<proteinExistence type="predicted"/>
<reference evidence="2" key="1">
    <citation type="submission" date="2021-01" db="EMBL/GenBank/DDBJ databases">
        <title>Whole genome shotgun sequence of Rugosimonospora africana NBRC 104875.</title>
        <authorList>
            <person name="Komaki H."/>
            <person name="Tamura T."/>
        </authorList>
    </citation>
    <scope>NUCLEOTIDE SEQUENCE</scope>
    <source>
        <strain evidence="2">NBRC 104875</strain>
    </source>
</reference>
<dbReference type="Gene3D" id="3.40.50.1820">
    <property type="entry name" value="alpha/beta hydrolase"/>
    <property type="match status" value="1"/>
</dbReference>
<sequence length="232" mass="24893">MWLGAWAWHDVTARLRSAGHDVHPLTLTGLADRAHTGGPHTDLDTHATDVVALIETEELSDVVLVGHSHGGSVVALAADRIPDRLRRVVYVEGGPLPNGTRQLDTLDAQSQDRIREQVGDGWLVPPREWDADQDPVLLRGLDAPTLAMLARRCTGHPFGSVSQPLKVSGAAAAVPRTLVACTFTADQVREMIAQGHPFFGGVAGADILGLPTGHWPMFSEPDRLADLLAEID</sequence>
<name>A0A8J3QV17_9ACTN</name>
<dbReference type="PANTHER" id="PTHR10992">
    <property type="entry name" value="METHYLESTERASE FAMILY MEMBER"/>
    <property type="match status" value="1"/>
</dbReference>
<feature type="domain" description="AB hydrolase-1" evidence="1">
    <location>
        <begin position="2"/>
        <end position="226"/>
    </location>
</feature>
<dbReference type="InterPro" id="IPR045889">
    <property type="entry name" value="MES/HNL"/>
</dbReference>